<feature type="region of interest" description="Precorrin-2 dehydrogenase / sirohydrochlorin ferrochelatase" evidence="15">
    <location>
        <begin position="1"/>
        <end position="203"/>
    </location>
</feature>
<evidence type="ECO:0000256" key="13">
    <source>
        <dbReference type="ARBA" id="ARBA00047561"/>
    </source>
</evidence>
<dbReference type="Gene3D" id="3.40.1010.10">
    <property type="entry name" value="Cobalt-precorrin-4 Transmethylase, Domain 1"/>
    <property type="match status" value="1"/>
</dbReference>
<dbReference type="GO" id="GO:0043115">
    <property type="term" value="F:precorrin-2 dehydrogenase activity"/>
    <property type="evidence" value="ECO:0007669"/>
    <property type="project" value="UniProtKB-UniRule"/>
</dbReference>
<evidence type="ECO:0000256" key="6">
    <source>
        <dbReference type="ARBA" id="ARBA00022691"/>
    </source>
</evidence>
<keyword evidence="21" id="KW-1185">Reference proteome</keyword>
<dbReference type="InterPro" id="IPR019478">
    <property type="entry name" value="Sirohaem_synthase_dimer_dom"/>
</dbReference>
<dbReference type="SUPFAM" id="SSF53790">
    <property type="entry name" value="Tetrapyrrole methylase"/>
    <property type="match status" value="1"/>
</dbReference>
<feature type="active site" description="Proton donor" evidence="15 16">
    <location>
        <position position="271"/>
    </location>
</feature>
<keyword evidence="8 15" id="KW-0520">NAD</keyword>
<evidence type="ECO:0000256" key="12">
    <source>
        <dbReference type="ARBA" id="ARBA00025705"/>
    </source>
</evidence>
<dbReference type="PROSITE" id="PS00840">
    <property type="entry name" value="SUMT_2"/>
    <property type="match status" value="1"/>
</dbReference>
<evidence type="ECO:0000256" key="9">
    <source>
        <dbReference type="ARBA" id="ARBA00023239"/>
    </source>
</evidence>
<evidence type="ECO:0000313" key="21">
    <source>
        <dbReference type="Proteomes" id="UP000238071"/>
    </source>
</evidence>
<evidence type="ECO:0000256" key="16">
    <source>
        <dbReference type="PIRSR" id="PIRSR036426-1"/>
    </source>
</evidence>
<feature type="binding site" evidence="15">
    <location>
        <position position="384"/>
    </location>
    <ligand>
        <name>S-adenosyl-L-methionine</name>
        <dbReference type="ChEBI" id="CHEBI:59789"/>
    </ligand>
</feature>
<comment type="similarity">
    <text evidence="15">In the C-terminal section; belongs to the precorrin methyltransferase family.</text>
</comment>
<dbReference type="EC" id="2.1.1.107" evidence="15"/>
<dbReference type="InterPro" id="IPR014776">
    <property type="entry name" value="4pyrrole_Mease_sub2"/>
</dbReference>
<dbReference type="Gene3D" id="3.30.160.110">
    <property type="entry name" value="Siroheme synthase, domain 2"/>
    <property type="match status" value="1"/>
</dbReference>
<evidence type="ECO:0000256" key="5">
    <source>
        <dbReference type="ARBA" id="ARBA00022679"/>
    </source>
</evidence>
<keyword evidence="3 15" id="KW-0169">Cobalamin biosynthesis</keyword>
<evidence type="ECO:0000256" key="4">
    <source>
        <dbReference type="ARBA" id="ARBA00022603"/>
    </source>
</evidence>
<feature type="binding site" evidence="15">
    <location>
        <begin position="302"/>
        <end position="304"/>
    </location>
    <ligand>
        <name>S-adenosyl-L-methionine</name>
        <dbReference type="ChEBI" id="CHEBI:59789"/>
    </ligand>
</feature>
<feature type="region of interest" description="Uroporphyrinogen-III C-methyltransferase" evidence="15">
    <location>
        <begin position="217"/>
        <end position="461"/>
    </location>
</feature>
<evidence type="ECO:0000256" key="15">
    <source>
        <dbReference type="HAMAP-Rule" id="MF_01646"/>
    </source>
</evidence>
<keyword evidence="5 15" id="KW-0808">Transferase</keyword>
<comment type="pathway">
    <text evidence="15">Porphyrin-containing compound metabolism; siroheme biosynthesis; siroheme from sirohydrochlorin: step 1/1.</text>
</comment>
<feature type="binding site" evidence="15">
    <location>
        <position position="307"/>
    </location>
    <ligand>
        <name>S-adenosyl-L-methionine</name>
        <dbReference type="ChEBI" id="CHEBI:59789"/>
    </ligand>
</feature>
<dbReference type="InterPro" id="IPR006366">
    <property type="entry name" value="CobA/CysG_C"/>
</dbReference>
<dbReference type="InterPro" id="IPR006367">
    <property type="entry name" value="Sirohaem_synthase_N"/>
</dbReference>
<dbReference type="OrthoDB" id="9815856at2"/>
<dbReference type="HAMAP" id="MF_01646">
    <property type="entry name" value="Siroheme_synth"/>
    <property type="match status" value="1"/>
</dbReference>
<feature type="binding site" evidence="15">
    <location>
        <begin position="43"/>
        <end position="44"/>
    </location>
    <ligand>
        <name>NAD(+)</name>
        <dbReference type="ChEBI" id="CHEBI:57540"/>
    </ligand>
</feature>
<feature type="active site" description="Proton acceptor" evidence="15 16">
    <location>
        <position position="249"/>
    </location>
</feature>
<evidence type="ECO:0000259" key="19">
    <source>
        <dbReference type="Pfam" id="PF10414"/>
    </source>
</evidence>
<dbReference type="Pfam" id="PF00590">
    <property type="entry name" value="TP_methylase"/>
    <property type="match status" value="1"/>
</dbReference>
<dbReference type="FunFam" id="3.30.160.110:FF:000001">
    <property type="entry name" value="Siroheme synthase"/>
    <property type="match status" value="1"/>
</dbReference>
<dbReference type="UniPathway" id="UPA00262">
    <property type="reaction ID" value="UER00211"/>
</dbReference>
<dbReference type="PIRSF" id="PIRSF036426">
    <property type="entry name" value="Sirohaem_synth"/>
    <property type="match status" value="1"/>
</dbReference>
<dbReference type="FunFam" id="3.30.950.10:FF:000001">
    <property type="entry name" value="Siroheme synthase"/>
    <property type="match status" value="1"/>
</dbReference>
<dbReference type="InterPro" id="IPR036291">
    <property type="entry name" value="NAD(P)-bd_dom_sf"/>
</dbReference>
<dbReference type="InterPro" id="IPR035996">
    <property type="entry name" value="4pyrrol_Methylase_sf"/>
</dbReference>
<keyword evidence="11 15" id="KW-0511">Multifunctional enzyme</keyword>
<organism evidence="20 21">
    <name type="scientific">Methylobacter tundripaludum</name>
    <dbReference type="NCBI Taxonomy" id="173365"/>
    <lineage>
        <taxon>Bacteria</taxon>
        <taxon>Pseudomonadati</taxon>
        <taxon>Pseudomonadota</taxon>
        <taxon>Gammaproteobacteria</taxon>
        <taxon>Methylococcales</taxon>
        <taxon>Methylococcaceae</taxon>
        <taxon>Methylobacter</taxon>
    </lineage>
</organism>
<dbReference type="CDD" id="cd11642">
    <property type="entry name" value="SUMT"/>
    <property type="match status" value="1"/>
</dbReference>
<feature type="domain" description="Tetrapyrrole methylase" evidence="18">
    <location>
        <begin position="219"/>
        <end position="428"/>
    </location>
</feature>
<evidence type="ECO:0000259" key="18">
    <source>
        <dbReference type="Pfam" id="PF00590"/>
    </source>
</evidence>
<feature type="binding site" evidence="15">
    <location>
        <position position="413"/>
    </location>
    <ligand>
        <name>S-adenosyl-L-methionine</name>
        <dbReference type="ChEBI" id="CHEBI:59789"/>
    </ligand>
</feature>
<dbReference type="Pfam" id="PF10414">
    <property type="entry name" value="CysG_dimeriser"/>
    <property type="match status" value="1"/>
</dbReference>
<dbReference type="Gene3D" id="3.40.50.720">
    <property type="entry name" value="NAD(P)-binding Rossmann-like Domain"/>
    <property type="match status" value="1"/>
</dbReference>
<comment type="similarity">
    <text evidence="2 17">Belongs to the precorrin methyltransferase family.</text>
</comment>
<accession>A0A2S6H310</accession>
<evidence type="ECO:0000256" key="3">
    <source>
        <dbReference type="ARBA" id="ARBA00022573"/>
    </source>
</evidence>
<keyword evidence="10 15" id="KW-0627">Porphyrin biosynthesis</keyword>
<sequence>MDYFPIFLKLKDQACLVVGAGEIAARKIELLARAGAKITVIAREISPTVSSLQASHNLTLLQQSFSPADLGNFRLVVSATDNGETNRLVAETAAEQNIPVNVVDNPELCSFIFPAIIDRSPIIAAVSSGGATPVLARLLRAKIETVIPPAYGRLAGLADKFRDQVKQHIKRPAQRRIFWENVLQGSVAELIFSGKEQEAEQQLEQTLLKQEQDTTLGEVYLIGAGPGAPDLLTFRALRLMQQADVVVYDRLVSPEILDLARRDAEKIYVGKQRQYHALPQESINTLLADLAKAGKRVVRLKGGDPFIFGRGGEEIETLMQQGINFQVVPGITAASGCATYAGIPLTHRDHAQSCTFVTGHLKNNSINLNWTQLAAPNQTIVIYMGLVGLEKICQSLIEHGSSKDLPVAIVQQGTTSNQRVITGTLETLPGKIAGQDIKPPTLIIIGTVVTLHDKLSWFQAG</sequence>
<feature type="modified residue" description="Phosphoserine" evidence="15">
    <location>
        <position position="128"/>
    </location>
</feature>
<dbReference type="GO" id="GO:0032259">
    <property type="term" value="P:methylation"/>
    <property type="evidence" value="ECO:0007669"/>
    <property type="project" value="UniProtKB-KW"/>
</dbReference>
<dbReference type="PANTHER" id="PTHR45790:SF1">
    <property type="entry name" value="SIROHEME SYNTHASE"/>
    <property type="match status" value="1"/>
</dbReference>
<dbReference type="UniPathway" id="UPA00148">
    <property type="reaction ID" value="UER00211"/>
</dbReference>
<dbReference type="GO" id="GO:0051266">
    <property type="term" value="F:sirohydrochlorin ferrochelatase activity"/>
    <property type="evidence" value="ECO:0007669"/>
    <property type="project" value="UniProtKB-EC"/>
</dbReference>
<keyword evidence="15" id="KW-0597">Phosphoprotein</keyword>
<gene>
    <name evidence="15" type="primary">cysG</name>
    <name evidence="20" type="ORF">B0F88_106162</name>
</gene>
<dbReference type="NCBIfam" id="NF007922">
    <property type="entry name" value="PRK10637.1"/>
    <property type="match status" value="1"/>
</dbReference>
<dbReference type="Proteomes" id="UP000238071">
    <property type="component" value="Unassembled WGS sequence"/>
</dbReference>
<evidence type="ECO:0000256" key="7">
    <source>
        <dbReference type="ARBA" id="ARBA00023002"/>
    </source>
</evidence>
<feature type="binding site" evidence="15">
    <location>
        <position position="226"/>
    </location>
    <ligand>
        <name>S-adenosyl-L-methionine</name>
        <dbReference type="ChEBI" id="CHEBI:59789"/>
    </ligand>
</feature>
<dbReference type="InterPro" id="IPR003043">
    <property type="entry name" value="Uropor_MeTrfase_CS"/>
</dbReference>
<protein>
    <recommendedName>
        <fullName evidence="15">Siroheme synthase</fullName>
    </recommendedName>
    <domain>
        <recommendedName>
            <fullName evidence="15">Uroporphyrinogen-III C-methyltransferase</fullName>
            <shortName evidence="15">Urogen III methylase</shortName>
            <ecNumber evidence="15">2.1.1.107</ecNumber>
        </recommendedName>
        <alternativeName>
            <fullName evidence="15">SUMT</fullName>
        </alternativeName>
        <alternativeName>
            <fullName evidence="15">Uroporphyrinogen III methylase</fullName>
            <shortName evidence="15">UROM</shortName>
        </alternativeName>
    </domain>
    <domain>
        <recommendedName>
            <fullName evidence="15">Precorrin-2 dehydrogenase</fullName>
            <ecNumber evidence="15">1.3.1.76</ecNumber>
        </recommendedName>
    </domain>
    <domain>
        <recommendedName>
            <fullName evidence="15">Sirohydrochlorin ferrochelatase</fullName>
            <ecNumber evidence="15">4.99.1.4</ecNumber>
        </recommendedName>
    </domain>
</protein>
<dbReference type="EC" id="1.3.1.76" evidence="15"/>
<comment type="catalytic activity">
    <reaction evidence="15">
        <text>uroporphyrinogen III + 2 S-adenosyl-L-methionine = precorrin-2 + 2 S-adenosyl-L-homocysteine + H(+)</text>
        <dbReference type="Rhea" id="RHEA:32459"/>
        <dbReference type="ChEBI" id="CHEBI:15378"/>
        <dbReference type="ChEBI" id="CHEBI:57308"/>
        <dbReference type="ChEBI" id="CHEBI:57856"/>
        <dbReference type="ChEBI" id="CHEBI:58827"/>
        <dbReference type="ChEBI" id="CHEBI:59789"/>
        <dbReference type="EC" id="2.1.1.107"/>
    </reaction>
</comment>
<evidence type="ECO:0000256" key="1">
    <source>
        <dbReference type="ARBA" id="ARBA00005010"/>
    </source>
</evidence>
<name>A0A2S6H310_9GAMM</name>
<dbReference type="InterPro" id="IPR012409">
    <property type="entry name" value="Sirohaem_synth"/>
</dbReference>
<evidence type="ECO:0000256" key="10">
    <source>
        <dbReference type="ARBA" id="ARBA00023244"/>
    </source>
</evidence>
<dbReference type="EMBL" id="PTIY01000006">
    <property type="protein sequence ID" value="PPK71810.1"/>
    <property type="molecule type" value="Genomic_DNA"/>
</dbReference>
<comment type="caution">
    <text evidence="20">The sequence shown here is derived from an EMBL/GenBank/DDBJ whole genome shotgun (WGS) entry which is preliminary data.</text>
</comment>
<dbReference type="NCBIfam" id="TIGR01469">
    <property type="entry name" value="cobA_cysG_Cterm"/>
    <property type="match status" value="1"/>
</dbReference>
<comment type="function">
    <text evidence="15">Multifunctional enzyme that catalyzes the SAM-dependent methylations of uroporphyrinogen III at position C-2 and C-7 to form precorrin-2 via precorrin-1. Then it catalyzes the NAD-dependent ring dehydrogenation of precorrin-2 to yield sirohydrochlorin. Finally, it catalyzes the ferrochelation of sirohydrochlorin to yield siroheme.</text>
</comment>
<evidence type="ECO:0000313" key="20">
    <source>
        <dbReference type="EMBL" id="PPK71810.1"/>
    </source>
</evidence>
<dbReference type="Gene3D" id="3.30.950.10">
    <property type="entry name" value="Methyltransferase, Cobalt-precorrin-4 Transmethylase, Domain 2"/>
    <property type="match status" value="1"/>
</dbReference>
<dbReference type="SUPFAM" id="SSF51735">
    <property type="entry name" value="NAD(P)-binding Rossmann-fold domains"/>
    <property type="match status" value="1"/>
</dbReference>
<proteinExistence type="inferred from homology"/>
<dbReference type="InterPro" id="IPR014777">
    <property type="entry name" value="4pyrrole_Mease_sub1"/>
</dbReference>
<dbReference type="AlphaFoldDB" id="A0A2S6H310"/>
<dbReference type="InterPro" id="IPR037115">
    <property type="entry name" value="Sirohaem_synt_dimer_dom_sf"/>
</dbReference>
<evidence type="ECO:0000256" key="8">
    <source>
        <dbReference type="ARBA" id="ARBA00023027"/>
    </source>
</evidence>
<comment type="pathway">
    <text evidence="12 15">Porphyrin-containing compound metabolism; siroheme biosynthesis; precorrin-2 from uroporphyrinogen III: step 1/1.</text>
</comment>
<dbReference type="GO" id="GO:0051287">
    <property type="term" value="F:NAD binding"/>
    <property type="evidence" value="ECO:0007669"/>
    <property type="project" value="InterPro"/>
</dbReference>
<comment type="catalytic activity">
    <reaction evidence="15">
        <text>siroheme + 2 H(+) = sirohydrochlorin + Fe(2+)</text>
        <dbReference type="Rhea" id="RHEA:24360"/>
        <dbReference type="ChEBI" id="CHEBI:15378"/>
        <dbReference type="ChEBI" id="CHEBI:29033"/>
        <dbReference type="ChEBI" id="CHEBI:58351"/>
        <dbReference type="ChEBI" id="CHEBI:60052"/>
        <dbReference type="EC" id="4.99.1.4"/>
    </reaction>
</comment>
<dbReference type="PANTHER" id="PTHR45790">
    <property type="entry name" value="SIROHEME SYNTHASE-RELATED"/>
    <property type="match status" value="1"/>
</dbReference>
<comment type="catalytic activity">
    <reaction evidence="13 15">
        <text>precorrin-2 + NAD(+) = sirohydrochlorin + NADH + 2 H(+)</text>
        <dbReference type="Rhea" id="RHEA:15613"/>
        <dbReference type="ChEBI" id="CHEBI:15378"/>
        <dbReference type="ChEBI" id="CHEBI:57540"/>
        <dbReference type="ChEBI" id="CHEBI:57945"/>
        <dbReference type="ChEBI" id="CHEBI:58351"/>
        <dbReference type="ChEBI" id="CHEBI:58827"/>
        <dbReference type="EC" id="1.3.1.76"/>
    </reaction>
</comment>
<dbReference type="GO" id="GO:0009236">
    <property type="term" value="P:cobalamin biosynthetic process"/>
    <property type="evidence" value="ECO:0007669"/>
    <property type="project" value="UniProtKB-UniRule"/>
</dbReference>
<evidence type="ECO:0000256" key="11">
    <source>
        <dbReference type="ARBA" id="ARBA00023268"/>
    </source>
</evidence>
<dbReference type="SUPFAM" id="SSF75615">
    <property type="entry name" value="Siroheme synthase middle domains-like"/>
    <property type="match status" value="1"/>
</dbReference>
<keyword evidence="6 15" id="KW-0949">S-adenosyl-L-methionine</keyword>
<dbReference type="EC" id="4.99.1.4" evidence="15"/>
<feature type="binding site" evidence="15">
    <location>
        <begin position="332"/>
        <end position="333"/>
    </location>
    <ligand>
        <name>S-adenosyl-L-methionine</name>
        <dbReference type="ChEBI" id="CHEBI:59789"/>
    </ligand>
</feature>
<comment type="similarity">
    <text evidence="15">In the N-terminal section; belongs to the precorrin-2 dehydrogenase / sirohydrochlorin ferrochelatase family.</text>
</comment>
<feature type="binding site" evidence="15">
    <location>
        <begin position="22"/>
        <end position="23"/>
    </location>
    <ligand>
        <name>NAD(+)</name>
        <dbReference type="ChEBI" id="CHEBI:57540"/>
    </ligand>
</feature>
<keyword evidence="9 15" id="KW-0456">Lyase</keyword>
<dbReference type="NCBIfam" id="NF004790">
    <property type="entry name" value="PRK06136.1"/>
    <property type="match status" value="1"/>
</dbReference>
<dbReference type="Gene3D" id="1.10.8.210">
    <property type="entry name" value="Sirohaem synthase, dimerisation domain"/>
    <property type="match status" value="1"/>
</dbReference>
<dbReference type="RefSeq" id="WP_104423688.1">
    <property type="nucleotide sequence ID" value="NZ_PTIY01000006.1"/>
</dbReference>
<dbReference type="InterPro" id="IPR000878">
    <property type="entry name" value="4pyrrol_Mease"/>
</dbReference>
<feature type="domain" description="Sirohaem synthase dimerisation" evidence="19">
    <location>
        <begin position="150"/>
        <end position="207"/>
    </location>
</feature>
<dbReference type="Pfam" id="PF13241">
    <property type="entry name" value="NAD_binding_7"/>
    <property type="match status" value="1"/>
</dbReference>
<evidence type="ECO:0000256" key="2">
    <source>
        <dbReference type="ARBA" id="ARBA00005879"/>
    </source>
</evidence>
<dbReference type="GO" id="GO:0004851">
    <property type="term" value="F:uroporphyrin-III C-methyltransferase activity"/>
    <property type="evidence" value="ECO:0007669"/>
    <property type="project" value="UniProtKB-UniRule"/>
</dbReference>
<keyword evidence="4 15" id="KW-0489">Methyltransferase</keyword>
<dbReference type="InterPro" id="IPR050161">
    <property type="entry name" value="Siro_Cobalamin_biosynth"/>
</dbReference>
<evidence type="ECO:0000256" key="17">
    <source>
        <dbReference type="RuleBase" id="RU003960"/>
    </source>
</evidence>
<dbReference type="FunFam" id="3.40.1010.10:FF:000001">
    <property type="entry name" value="Siroheme synthase"/>
    <property type="match status" value="1"/>
</dbReference>
<comment type="pathway">
    <text evidence="15">Cofactor biosynthesis; adenosylcobalamin biosynthesis; sirohydrochlorin from precorrin-2: step 1/1.</text>
</comment>
<dbReference type="GO" id="GO:0019354">
    <property type="term" value="P:siroheme biosynthetic process"/>
    <property type="evidence" value="ECO:0007669"/>
    <property type="project" value="UniProtKB-UniRule"/>
</dbReference>
<evidence type="ECO:0000256" key="14">
    <source>
        <dbReference type="ARBA" id="ARBA00060548"/>
    </source>
</evidence>
<dbReference type="NCBIfam" id="TIGR01470">
    <property type="entry name" value="cysG_Nterm"/>
    <property type="match status" value="1"/>
</dbReference>
<comment type="pathway">
    <text evidence="14 15">Cofactor biosynthesis; adenosylcobalamin biosynthesis; precorrin-2 from uroporphyrinogen III: step 1/1.</text>
</comment>
<reference evidence="20 21" key="1">
    <citation type="submission" date="2018-02" db="EMBL/GenBank/DDBJ databases">
        <title>Subsurface microbial communities from deep shales in Ohio and West Virginia, USA.</title>
        <authorList>
            <person name="Wrighton K."/>
        </authorList>
    </citation>
    <scope>NUCLEOTIDE SEQUENCE [LARGE SCALE GENOMIC DNA]</scope>
    <source>
        <strain evidence="20 21">OWC-G53F</strain>
    </source>
</reference>
<keyword evidence="7 15" id="KW-0560">Oxidoreductase</keyword>
<comment type="pathway">
    <text evidence="1 15">Porphyrin-containing compound metabolism; siroheme biosynthesis; sirohydrochlorin from precorrin-2: step 1/1.</text>
</comment>